<gene>
    <name evidence="2" type="ORF">D3093_26860</name>
</gene>
<dbReference type="RefSeq" id="WP_137117862.1">
    <property type="nucleotide sequence ID" value="NZ_CP032324.1"/>
</dbReference>
<dbReference type="EMBL" id="CP032324">
    <property type="protein sequence ID" value="QCN98908.1"/>
    <property type="molecule type" value="Genomic_DNA"/>
</dbReference>
<geneLocation type="plasmid" evidence="2 3">
    <name>p3</name>
</geneLocation>
<name>A0A4D8PSR4_9PROT</name>
<sequence>MLINQANLRTLYVGFKTTFQGAFAAVTPRYGVVAMTVPSSTRAEQYGWLDKFPRMREWIGDRQIMNLSGSDYTIKNRDFESTISVDRNDVEDDNLGIYTPVVQEFGRSGASFPDELVWPLLAAGWTTKCYDGQPFFDTDHPVLNEHGREVSYANTDGGSDAPWFLLDDTRAIKPVIYQNRRPTSFVALDSPDDPNVFMKKKFVYGIDCRCNVGFSFPQLAWGSKQPLTPAAYKTARQELTGRKGDFGRPLGIRGTLLVVGPSNEEAARKLLTSDTINGGDSNPWKGTAKLEVVEWLP</sequence>
<evidence type="ECO:0000313" key="3">
    <source>
        <dbReference type="Proteomes" id="UP000298595"/>
    </source>
</evidence>
<evidence type="ECO:0000313" key="2">
    <source>
        <dbReference type="EMBL" id="QCN98908.1"/>
    </source>
</evidence>
<evidence type="ECO:0000259" key="1">
    <source>
        <dbReference type="Pfam" id="PF10124"/>
    </source>
</evidence>
<dbReference type="KEGG" id="aare:D3093_26860"/>
<organism evidence="2 3">
    <name type="scientific">Azospirillum argentinense</name>
    <dbReference type="NCBI Taxonomy" id="2970906"/>
    <lineage>
        <taxon>Bacteria</taxon>
        <taxon>Pseudomonadati</taxon>
        <taxon>Pseudomonadota</taxon>
        <taxon>Alphaproteobacteria</taxon>
        <taxon>Rhodospirillales</taxon>
        <taxon>Azospirillaceae</taxon>
        <taxon>Azospirillum</taxon>
    </lineage>
</organism>
<dbReference type="InterPro" id="IPR018774">
    <property type="entry name" value="Phage_Mu_GpT"/>
</dbReference>
<dbReference type="Proteomes" id="UP000298595">
    <property type="component" value="Plasmid p3"/>
</dbReference>
<protein>
    <recommendedName>
        <fullName evidence="1">Bacteriophage Mu GpT domain-containing protein</fullName>
    </recommendedName>
</protein>
<feature type="domain" description="Bacteriophage Mu GpT" evidence="1">
    <location>
        <begin position="8"/>
        <end position="296"/>
    </location>
</feature>
<dbReference type="Pfam" id="PF10124">
    <property type="entry name" value="Mu-like_gpT"/>
    <property type="match status" value="1"/>
</dbReference>
<keyword evidence="2" id="KW-0614">Plasmid</keyword>
<accession>A0A4D8PSR4</accession>
<reference evidence="2 3" key="1">
    <citation type="submission" date="2018-09" db="EMBL/GenBank/DDBJ databases">
        <title>Whole genome based analysis of evolution and adaptive divergence in Indian and Brazilian strains of Azospirillum brasilense.</title>
        <authorList>
            <person name="Singh C."/>
            <person name="Tripathi A.K."/>
        </authorList>
    </citation>
    <scope>NUCLEOTIDE SEQUENCE [LARGE SCALE GENOMIC DNA]</scope>
    <source>
        <strain evidence="2 3">MTCC4035</strain>
        <plasmid evidence="2 3">p3</plasmid>
    </source>
</reference>
<dbReference type="AlphaFoldDB" id="A0A4D8PSR4"/>
<proteinExistence type="predicted"/>